<accession>A0ABR3GEY0</accession>
<dbReference type="Proteomes" id="UP001447188">
    <property type="component" value="Unassembled WGS sequence"/>
</dbReference>
<name>A0ABR3GEY0_9PEZI</name>
<gene>
    <name evidence="1" type="ORF">Q9L58_006825</name>
</gene>
<sequence length="129" mass="14335">MVRRSGREQTEEILENLPLTRAFIERLPRSLVADTAAANDAKAIEAIRLINRVDELIESHVAAARDLRSYVSQLSTMTAAIATASSHTHHIHAQLRDLDALATELQNVRDAEMGAGEDVEFAKYVMARR</sequence>
<keyword evidence="2" id="KW-1185">Reference proteome</keyword>
<organism evidence="1 2">
    <name type="scientific">Discina gigas</name>
    <dbReference type="NCBI Taxonomy" id="1032678"/>
    <lineage>
        <taxon>Eukaryota</taxon>
        <taxon>Fungi</taxon>
        <taxon>Dikarya</taxon>
        <taxon>Ascomycota</taxon>
        <taxon>Pezizomycotina</taxon>
        <taxon>Pezizomycetes</taxon>
        <taxon>Pezizales</taxon>
        <taxon>Discinaceae</taxon>
        <taxon>Discina</taxon>
    </lineage>
</organism>
<evidence type="ECO:0000313" key="2">
    <source>
        <dbReference type="Proteomes" id="UP001447188"/>
    </source>
</evidence>
<reference evidence="1 2" key="1">
    <citation type="submission" date="2024-02" db="EMBL/GenBank/DDBJ databases">
        <title>Discinaceae phylogenomics.</title>
        <authorList>
            <person name="Dirks A.C."/>
            <person name="James T.Y."/>
        </authorList>
    </citation>
    <scope>NUCLEOTIDE SEQUENCE [LARGE SCALE GENOMIC DNA]</scope>
    <source>
        <strain evidence="1 2">ACD0624</strain>
    </source>
</reference>
<comment type="caution">
    <text evidence="1">The sequence shown here is derived from an EMBL/GenBank/DDBJ whole genome shotgun (WGS) entry which is preliminary data.</text>
</comment>
<proteinExistence type="predicted"/>
<dbReference type="EMBL" id="JBBBZM010000099">
    <property type="protein sequence ID" value="KAL0634287.1"/>
    <property type="molecule type" value="Genomic_DNA"/>
</dbReference>
<protein>
    <submittedName>
        <fullName evidence="1">Uncharacterized protein</fullName>
    </submittedName>
</protein>
<evidence type="ECO:0000313" key="1">
    <source>
        <dbReference type="EMBL" id="KAL0634287.1"/>
    </source>
</evidence>